<comment type="similarity">
    <text evidence="1">Belongs to the UPF0065 (bug) family.</text>
</comment>
<dbReference type="KEGG" id="cnc:CNE_BB1p04740"/>
<reference evidence="3 4" key="1">
    <citation type="journal article" date="2011" name="J. Bacteriol.">
        <title>Complete genome sequence of the type strain Cupriavidus necator N-1.</title>
        <authorList>
            <person name="Poehlein A."/>
            <person name="Kusian B."/>
            <person name="Friedrich B."/>
            <person name="Daniel R."/>
            <person name="Bowien B."/>
        </authorList>
    </citation>
    <scope>NUCLEOTIDE SEQUENCE [LARGE SCALE GENOMIC DNA]</scope>
    <source>
        <strain evidence="4">ATCC 43291 / DSM 13513 / CCUG 52238 / LMG 8453 / N-1</strain>
        <plasmid evidence="3 4">pBB1</plasmid>
    </source>
</reference>
<keyword evidence="3" id="KW-0675">Receptor</keyword>
<dbReference type="AlphaFoldDB" id="F8GX28"/>
<dbReference type="Pfam" id="PF03401">
    <property type="entry name" value="TctC"/>
    <property type="match status" value="1"/>
</dbReference>
<keyword evidence="3" id="KW-0614">Plasmid</keyword>
<evidence type="ECO:0000313" key="4">
    <source>
        <dbReference type="Proteomes" id="UP000006798"/>
    </source>
</evidence>
<dbReference type="HOGENOM" id="CLU_045683_0_1_4"/>
<dbReference type="PANTHER" id="PTHR42928:SF5">
    <property type="entry name" value="BLR1237 PROTEIN"/>
    <property type="match status" value="1"/>
</dbReference>
<protein>
    <submittedName>
        <fullName evidence="3">Extra-cytoplasmic solute receptor BugT</fullName>
    </submittedName>
</protein>
<dbReference type="PANTHER" id="PTHR42928">
    <property type="entry name" value="TRICARBOXYLATE-BINDING PROTEIN"/>
    <property type="match status" value="1"/>
</dbReference>
<evidence type="ECO:0000313" key="3">
    <source>
        <dbReference type="EMBL" id="AEI81898.1"/>
    </source>
</evidence>
<dbReference type="InterPro" id="IPR005064">
    <property type="entry name" value="BUG"/>
</dbReference>
<keyword evidence="2" id="KW-0732">Signal</keyword>
<evidence type="ECO:0000256" key="2">
    <source>
        <dbReference type="SAM" id="SignalP"/>
    </source>
</evidence>
<dbReference type="SUPFAM" id="SSF53850">
    <property type="entry name" value="Periplasmic binding protein-like II"/>
    <property type="match status" value="1"/>
</dbReference>
<geneLocation type="plasmid" evidence="3 4">
    <name>pBB1</name>
</geneLocation>
<feature type="signal peptide" evidence="2">
    <location>
        <begin position="1"/>
        <end position="29"/>
    </location>
</feature>
<dbReference type="PIRSF" id="PIRSF017082">
    <property type="entry name" value="YflP"/>
    <property type="match status" value="1"/>
</dbReference>
<gene>
    <name evidence="3" type="primary">bugT2</name>
    <name evidence="3" type="ordered locus">CNE_BB1p04740</name>
</gene>
<name>F8GX28_CUPNN</name>
<feature type="chain" id="PRO_5003371996" evidence="2">
    <location>
        <begin position="30"/>
        <end position="333"/>
    </location>
</feature>
<dbReference type="Gene3D" id="3.40.190.10">
    <property type="entry name" value="Periplasmic binding protein-like II"/>
    <property type="match status" value="1"/>
</dbReference>
<sequence>MKFLPRIARTSRGLAAAFSGVLLSMAALAPVAAADAYPSKPITVVVPYSAGGASDIQVRAISQQLSKILGQPIIVDNRAGASGAIGAAFVARAAPDGYTLLYPNNGLLIAALLNKAAGYDPLKDLAPISTVTAMPMVLVVNKDLPVNNLREFFAYAKGRPNTLNYATAGPGSYGNLATHLLSQAASLRMTQVPYRGEANTTMSVRSGESQVLFTSPSATMMGQVNAGNLKLLGVGSAGRSEVAPNAQPIAEVLPGFKSEIWFGLMAPAKTPQPIIDKLNQAVQQVLKDPAIRAKLLANSAVAQPSSPQTFEKLLRTEHAQYAEIIRKHNITAD</sequence>
<evidence type="ECO:0000256" key="1">
    <source>
        <dbReference type="ARBA" id="ARBA00006987"/>
    </source>
</evidence>
<organism evidence="3 4">
    <name type="scientific">Cupriavidus necator (strain ATCC 43291 / DSM 13513 / CCUG 52238 / LMG 8453 / N-1)</name>
    <name type="common">Ralstonia eutropha</name>
    <dbReference type="NCBI Taxonomy" id="1042878"/>
    <lineage>
        <taxon>Bacteria</taxon>
        <taxon>Pseudomonadati</taxon>
        <taxon>Pseudomonadota</taxon>
        <taxon>Betaproteobacteria</taxon>
        <taxon>Burkholderiales</taxon>
        <taxon>Burkholderiaceae</taxon>
        <taxon>Cupriavidus</taxon>
    </lineage>
</organism>
<dbReference type="EMBL" id="CP002879">
    <property type="protein sequence ID" value="AEI81898.1"/>
    <property type="molecule type" value="Genomic_DNA"/>
</dbReference>
<proteinExistence type="inferred from homology"/>
<dbReference type="Proteomes" id="UP000006798">
    <property type="component" value="Plasmid pBB1"/>
</dbReference>
<dbReference type="InterPro" id="IPR042100">
    <property type="entry name" value="Bug_dom1"/>
</dbReference>
<accession>F8GX28</accession>
<dbReference type="Gene3D" id="3.40.190.150">
    <property type="entry name" value="Bordetella uptake gene, domain 1"/>
    <property type="match status" value="1"/>
</dbReference>